<dbReference type="EMBL" id="JASBNA010000088">
    <property type="protein sequence ID" value="KAK7677441.1"/>
    <property type="molecule type" value="Genomic_DNA"/>
</dbReference>
<proteinExistence type="predicted"/>
<dbReference type="AlphaFoldDB" id="A0AAW0FAL2"/>
<dbReference type="Proteomes" id="UP001385951">
    <property type="component" value="Unassembled WGS sequence"/>
</dbReference>
<protein>
    <submittedName>
        <fullName evidence="1">Uncharacterized protein</fullName>
    </submittedName>
</protein>
<evidence type="ECO:0000313" key="2">
    <source>
        <dbReference type="Proteomes" id="UP001385951"/>
    </source>
</evidence>
<evidence type="ECO:0000313" key="1">
    <source>
        <dbReference type="EMBL" id="KAK7677441.1"/>
    </source>
</evidence>
<name>A0AAW0FAL2_9APHY</name>
<comment type="caution">
    <text evidence="1">The sequence shown here is derived from an EMBL/GenBank/DDBJ whole genome shotgun (WGS) entry which is preliminary data.</text>
</comment>
<keyword evidence="2" id="KW-1185">Reference proteome</keyword>
<reference evidence="1 2" key="1">
    <citation type="submission" date="2022-09" db="EMBL/GenBank/DDBJ databases">
        <authorList>
            <person name="Palmer J.M."/>
        </authorList>
    </citation>
    <scope>NUCLEOTIDE SEQUENCE [LARGE SCALE GENOMIC DNA]</scope>
    <source>
        <strain evidence="1 2">DSM 7382</strain>
    </source>
</reference>
<accession>A0AAW0FAL2</accession>
<gene>
    <name evidence="1" type="ORF">QCA50_019554</name>
</gene>
<organism evidence="1 2">
    <name type="scientific">Cerrena zonata</name>
    <dbReference type="NCBI Taxonomy" id="2478898"/>
    <lineage>
        <taxon>Eukaryota</taxon>
        <taxon>Fungi</taxon>
        <taxon>Dikarya</taxon>
        <taxon>Basidiomycota</taxon>
        <taxon>Agaricomycotina</taxon>
        <taxon>Agaricomycetes</taxon>
        <taxon>Polyporales</taxon>
        <taxon>Cerrenaceae</taxon>
        <taxon>Cerrena</taxon>
    </lineage>
</organism>
<sequence length="264" mass="30058">MIDVRNTRERKLLSDLPPIHSQTIDDRDVSLSVTVVRSRLWRASSLFAFQGLERVFTYQDPLEVCFKFPGTMEKLMGHAAASKLATPSLRMLGLPEDLPARDLPTKFICNCGNPDLTMPLTYTQLMLHLLIETQWYEDMVANLKADHDPSLILHNDHDLTSSEPFIYVFTDQPLSMPIYNLEDLCHGSHARSFGCAECENLSGVVSRDCRDESSIHIYPEGIQLVAHSRNRFAHHIQTKHVRTARHDDALYLLKQGGGVILYYH</sequence>